<evidence type="ECO:0000259" key="5">
    <source>
        <dbReference type="PROSITE" id="PS51118"/>
    </source>
</evidence>
<dbReference type="AlphaFoldDB" id="A0A5D3FWX0"/>
<feature type="compositionally biased region" description="Basic and acidic residues" evidence="4">
    <location>
        <begin position="11"/>
        <end position="22"/>
    </location>
</feature>
<dbReference type="PROSITE" id="PS51118">
    <property type="entry name" value="HTH_HXLR"/>
    <property type="match status" value="1"/>
</dbReference>
<proteinExistence type="predicted"/>
<keyword evidence="1" id="KW-0805">Transcription regulation</keyword>
<dbReference type="SUPFAM" id="SSF46785">
    <property type="entry name" value="Winged helix' DNA-binding domain"/>
    <property type="match status" value="1"/>
</dbReference>
<name>A0A5D3FWX0_9ACTN</name>
<feature type="domain" description="HTH hxlR-type" evidence="5">
    <location>
        <begin position="35"/>
        <end position="132"/>
    </location>
</feature>
<protein>
    <submittedName>
        <fullName evidence="6">Transcriptional regulator</fullName>
    </submittedName>
</protein>
<feature type="region of interest" description="Disordered" evidence="4">
    <location>
        <begin position="1"/>
        <end position="22"/>
    </location>
</feature>
<dbReference type="EMBL" id="VSRQ01000001">
    <property type="protein sequence ID" value="TYK52499.1"/>
    <property type="molecule type" value="Genomic_DNA"/>
</dbReference>
<gene>
    <name evidence="6" type="ORF">FXF68_01590</name>
</gene>
<evidence type="ECO:0000256" key="3">
    <source>
        <dbReference type="ARBA" id="ARBA00023163"/>
    </source>
</evidence>
<dbReference type="InterPro" id="IPR036388">
    <property type="entry name" value="WH-like_DNA-bd_sf"/>
</dbReference>
<dbReference type="SUPFAM" id="SSF55718">
    <property type="entry name" value="SCP-like"/>
    <property type="match status" value="1"/>
</dbReference>
<dbReference type="PANTHER" id="PTHR33204:SF18">
    <property type="entry name" value="TRANSCRIPTIONAL REGULATORY PROTEIN"/>
    <property type="match status" value="1"/>
</dbReference>
<comment type="caution">
    <text evidence="6">The sequence shown here is derived from an EMBL/GenBank/DDBJ whole genome shotgun (WGS) entry which is preliminary data.</text>
</comment>
<dbReference type="Gene3D" id="1.10.10.10">
    <property type="entry name" value="Winged helix-like DNA-binding domain superfamily/Winged helix DNA-binding domain"/>
    <property type="match status" value="1"/>
</dbReference>
<evidence type="ECO:0000256" key="2">
    <source>
        <dbReference type="ARBA" id="ARBA00023125"/>
    </source>
</evidence>
<evidence type="ECO:0000313" key="7">
    <source>
        <dbReference type="Proteomes" id="UP000323505"/>
    </source>
</evidence>
<dbReference type="Proteomes" id="UP000323505">
    <property type="component" value="Unassembled WGS sequence"/>
</dbReference>
<organism evidence="6 7">
    <name type="scientific">Actinomadura decatromicini</name>
    <dbReference type="NCBI Taxonomy" id="2604572"/>
    <lineage>
        <taxon>Bacteria</taxon>
        <taxon>Bacillati</taxon>
        <taxon>Actinomycetota</taxon>
        <taxon>Actinomycetes</taxon>
        <taxon>Streptosporangiales</taxon>
        <taxon>Thermomonosporaceae</taxon>
        <taxon>Actinomadura</taxon>
    </lineage>
</organism>
<keyword evidence="7" id="KW-1185">Reference proteome</keyword>
<dbReference type="Pfam" id="PF02036">
    <property type="entry name" value="SCP2"/>
    <property type="match status" value="1"/>
</dbReference>
<dbReference type="InterPro" id="IPR003033">
    <property type="entry name" value="SCP2_sterol-bd_dom"/>
</dbReference>
<evidence type="ECO:0000313" key="6">
    <source>
        <dbReference type="EMBL" id="TYK52499.1"/>
    </source>
</evidence>
<accession>A0A5D3FWX0</accession>
<dbReference type="InterPro" id="IPR002577">
    <property type="entry name" value="HTH_HxlR"/>
</dbReference>
<dbReference type="InterPro" id="IPR036390">
    <property type="entry name" value="WH_DNA-bd_sf"/>
</dbReference>
<dbReference type="Gene3D" id="3.30.1050.10">
    <property type="entry name" value="SCP2 sterol-binding domain"/>
    <property type="match status" value="1"/>
</dbReference>
<reference evidence="6 7" key="1">
    <citation type="submission" date="2019-08" db="EMBL/GenBank/DDBJ databases">
        <title>Actinomadura sp. nov. CYP1-5 isolated from mountain soil.</title>
        <authorList>
            <person name="Songsumanus A."/>
            <person name="Kuncharoen N."/>
            <person name="Kudo T."/>
            <person name="Yuki M."/>
            <person name="Igarashi Y."/>
            <person name="Tanasupawat S."/>
        </authorList>
    </citation>
    <scope>NUCLEOTIDE SEQUENCE [LARGE SCALE GENOMIC DNA]</scope>
    <source>
        <strain evidence="6 7">CYP1-5</strain>
    </source>
</reference>
<dbReference type="PANTHER" id="PTHR33204">
    <property type="entry name" value="TRANSCRIPTIONAL REGULATOR, MARR FAMILY"/>
    <property type="match status" value="1"/>
</dbReference>
<dbReference type="Pfam" id="PF01638">
    <property type="entry name" value="HxlR"/>
    <property type="match status" value="1"/>
</dbReference>
<dbReference type="InterPro" id="IPR036527">
    <property type="entry name" value="SCP2_sterol-bd_dom_sf"/>
</dbReference>
<evidence type="ECO:0000256" key="1">
    <source>
        <dbReference type="ARBA" id="ARBA00023015"/>
    </source>
</evidence>
<keyword evidence="3" id="KW-0804">Transcription</keyword>
<sequence>MLAPADQQAVYDREVPVREKQAESGRRRRAYGQYCGLAGALDVIGERWSLLIVRELLTGPCRYNELLASLSGIGTNLLAARLRTLTEAGVVRQVPRPGSKVRAYELTELGTGLRGAVLELARWGLGVLGAPAAGDLARPRWGVLALEAMIVQDAAGPDETYEFRVDDEVFHIRVADGAAGVVQGPAPGEPVLVVRTDAFTFIEIGAGRLSPIEATLTRRLVMDGTDQAIMRCSRLLGLTA</sequence>
<keyword evidence="2" id="KW-0238">DNA-binding</keyword>
<evidence type="ECO:0000256" key="4">
    <source>
        <dbReference type="SAM" id="MobiDB-lite"/>
    </source>
</evidence>
<dbReference type="GO" id="GO:0003677">
    <property type="term" value="F:DNA binding"/>
    <property type="evidence" value="ECO:0007669"/>
    <property type="project" value="UniProtKB-KW"/>
</dbReference>